<name>A0A222GCN1_9GAMM</name>
<protein>
    <submittedName>
        <fullName evidence="1">Uncharacterized protein</fullName>
    </submittedName>
</protein>
<dbReference type="AlphaFoldDB" id="A0A222GCN1"/>
<reference evidence="1 2" key="1">
    <citation type="submission" date="2017-08" db="EMBL/GenBank/DDBJ databases">
        <title>Complete genome of Colwellia sp. NB097-1, a psychrophile bacterium ioslated from Bering Sea.</title>
        <authorList>
            <person name="Chen X."/>
        </authorList>
    </citation>
    <scope>NUCLEOTIDE SEQUENCE [LARGE SCALE GENOMIC DNA]</scope>
    <source>
        <strain evidence="1 2">NB097-1</strain>
    </source>
</reference>
<sequence length="147" mass="17258">MLPIHGRWKIKVVDKVLMQWFADSWNEEAVISYVKEFKAAAAPLIDGEWAIISVFEHWELGIPEIERHVIELCEWFKQNGCIKDCHVYSKNTLKNMQLEKMISHTENGYERCVFNNANEAIIWLDTQGFKVTQPQFLYDIDMSHPEA</sequence>
<keyword evidence="2" id="KW-1185">Reference proteome</keyword>
<organism evidence="1 2">
    <name type="scientific">Cognaticolwellia beringensis</name>
    <dbReference type="NCBI Taxonomy" id="1967665"/>
    <lineage>
        <taxon>Bacteria</taxon>
        <taxon>Pseudomonadati</taxon>
        <taxon>Pseudomonadota</taxon>
        <taxon>Gammaproteobacteria</taxon>
        <taxon>Alteromonadales</taxon>
        <taxon>Colwelliaceae</taxon>
        <taxon>Cognaticolwellia</taxon>
    </lineage>
</organism>
<evidence type="ECO:0000313" key="1">
    <source>
        <dbReference type="EMBL" id="ASP49626.1"/>
    </source>
</evidence>
<accession>A0A222GCN1</accession>
<dbReference type="EMBL" id="CP020465">
    <property type="protein sequence ID" value="ASP49626.1"/>
    <property type="molecule type" value="Genomic_DNA"/>
</dbReference>
<dbReference type="RefSeq" id="WP_081153864.1">
    <property type="nucleotide sequence ID" value="NZ_CP020465.1"/>
</dbReference>
<evidence type="ECO:0000313" key="2">
    <source>
        <dbReference type="Proteomes" id="UP000202259"/>
    </source>
</evidence>
<dbReference type="OrthoDB" id="6226327at2"/>
<proteinExistence type="predicted"/>
<dbReference type="KEGG" id="cber:B5D82_18770"/>
<dbReference type="Proteomes" id="UP000202259">
    <property type="component" value="Chromosome"/>
</dbReference>
<gene>
    <name evidence="1" type="ORF">B5D82_18770</name>
</gene>